<evidence type="ECO:0000313" key="4">
    <source>
        <dbReference type="Proteomes" id="UP001153269"/>
    </source>
</evidence>
<dbReference type="InterPro" id="IPR038929">
    <property type="entry name" value="CCDC13"/>
</dbReference>
<dbReference type="AlphaFoldDB" id="A0A9N7V9C0"/>
<dbReference type="GO" id="GO:0005184">
    <property type="term" value="F:neuropeptide hormone activity"/>
    <property type="evidence" value="ECO:0007669"/>
    <property type="project" value="InterPro"/>
</dbReference>
<dbReference type="GO" id="GO:0034451">
    <property type="term" value="C:centriolar satellite"/>
    <property type="evidence" value="ECO:0007669"/>
    <property type="project" value="TreeGrafter"/>
</dbReference>
<dbReference type="PANTHER" id="PTHR31935:SF1">
    <property type="entry name" value="COILED-COIL DOMAIN-CONTAINING PROTEIN 13"/>
    <property type="match status" value="1"/>
</dbReference>
<dbReference type="GO" id="GO:0031122">
    <property type="term" value="P:cytoplasmic microtubule organization"/>
    <property type="evidence" value="ECO:0007669"/>
    <property type="project" value="TreeGrafter"/>
</dbReference>
<evidence type="ECO:0008006" key="5">
    <source>
        <dbReference type="Google" id="ProtNLM"/>
    </source>
</evidence>
<keyword evidence="1" id="KW-0175">Coiled coil</keyword>
<name>A0A9N7V9C0_PLEPL</name>
<dbReference type="InterPro" id="IPR008065">
    <property type="entry name" value="NPFF"/>
</dbReference>
<feature type="compositionally biased region" description="Polar residues" evidence="2">
    <location>
        <begin position="265"/>
        <end position="277"/>
    </location>
</feature>
<accession>A0A9N7V9C0</accession>
<organism evidence="3 4">
    <name type="scientific">Pleuronectes platessa</name>
    <name type="common">European plaice</name>
    <dbReference type="NCBI Taxonomy" id="8262"/>
    <lineage>
        <taxon>Eukaryota</taxon>
        <taxon>Metazoa</taxon>
        <taxon>Chordata</taxon>
        <taxon>Craniata</taxon>
        <taxon>Vertebrata</taxon>
        <taxon>Euteleostomi</taxon>
        <taxon>Actinopterygii</taxon>
        <taxon>Neopterygii</taxon>
        <taxon>Teleostei</taxon>
        <taxon>Neoteleostei</taxon>
        <taxon>Acanthomorphata</taxon>
        <taxon>Carangaria</taxon>
        <taxon>Pleuronectiformes</taxon>
        <taxon>Pleuronectoidei</taxon>
        <taxon>Pleuronectidae</taxon>
        <taxon>Pleuronectes</taxon>
    </lineage>
</organism>
<sequence>MDHGDEKNELRLQFEILQKQQEKKKLDRKKAKDRHKLNVKVTQDDSDQLKEDSPADNLPANDRLVHNDSQNVLEQLRELQDVNGRLFKLLEEKDFEMKYLKKKREEERLALACTSDLAGDTAATKIIELSKKNRGLSAEVEQEKMKSKQNSNKIKELEKELRSALVHVPPGQKTESQLFGDCEQENPAVKSLQEKLAAAQLKVADYRNQIQAVKQELKVAQKVLISEVGEQVNFQQLLSSPSSFTGRAQQVLALQTRVRDLEQQLKQSTRQQQPSVQTEEKSLGTGVSLKTIPQQRNLSFIRKIENEKQKDFERISVEHDNLQKENADLKKMMEASKARNKILSTEMKTLKVQVSTLLMKGKHDDELVDSLLKTQAQMQEALSKQQNYQFQQSQQSSELAVQNALLKNLQKVSAEEEAIKKSQQIQVLPIETTTMDAAAVVTLLALLVAMAGVSRALHIQGGVDQNDILPGSSEENMVDRLLGLQDTLTGVATPKVCVAAQIRAQESENTDNRVDDRLLTSVLRALLLGSQRETRNSVLHQPQRFGRDSKGQVVMDDQIHTRNWDAAAPNQIWSMAVPQRFGKK</sequence>
<evidence type="ECO:0000313" key="3">
    <source>
        <dbReference type="EMBL" id="CAB1445072.1"/>
    </source>
</evidence>
<dbReference type="Proteomes" id="UP001153269">
    <property type="component" value="Unassembled WGS sequence"/>
</dbReference>
<dbReference type="GO" id="GO:1905515">
    <property type="term" value="P:non-motile cilium assembly"/>
    <property type="evidence" value="ECO:0007669"/>
    <property type="project" value="TreeGrafter"/>
</dbReference>
<dbReference type="Pfam" id="PF15085">
    <property type="entry name" value="NPFF"/>
    <property type="match status" value="1"/>
</dbReference>
<comment type="caution">
    <text evidence="3">The sequence shown here is derived from an EMBL/GenBank/DDBJ whole genome shotgun (WGS) entry which is preliminary data.</text>
</comment>
<proteinExistence type="predicted"/>
<feature type="coiled-coil region" evidence="1">
    <location>
        <begin position="189"/>
        <end position="223"/>
    </location>
</feature>
<feature type="region of interest" description="Disordered" evidence="2">
    <location>
        <begin position="265"/>
        <end position="284"/>
    </location>
</feature>
<feature type="compositionally biased region" description="Basic residues" evidence="2">
    <location>
        <begin position="26"/>
        <end position="38"/>
    </location>
</feature>
<feature type="coiled-coil region" evidence="1">
    <location>
        <begin position="312"/>
        <end position="339"/>
    </location>
</feature>
<dbReference type="EMBL" id="CADEAL010003546">
    <property type="protein sequence ID" value="CAB1445072.1"/>
    <property type="molecule type" value="Genomic_DNA"/>
</dbReference>
<dbReference type="PANTHER" id="PTHR31935">
    <property type="entry name" value="COILED-COIL DOMAIN-CONTAINING PROTEIN 13"/>
    <property type="match status" value="1"/>
</dbReference>
<gene>
    <name evidence="3" type="ORF">PLEPLA_LOCUS32802</name>
</gene>
<protein>
    <recommendedName>
        <fullName evidence="5">Coiled-coil domain-containing protein 13</fullName>
    </recommendedName>
</protein>
<feature type="region of interest" description="Disordered" evidence="2">
    <location>
        <begin position="23"/>
        <end position="64"/>
    </location>
</feature>
<evidence type="ECO:0000256" key="1">
    <source>
        <dbReference type="SAM" id="Coils"/>
    </source>
</evidence>
<feature type="coiled-coil region" evidence="1">
    <location>
        <begin position="126"/>
        <end position="160"/>
    </location>
</feature>
<reference evidence="3" key="1">
    <citation type="submission" date="2020-03" db="EMBL/GenBank/DDBJ databases">
        <authorList>
            <person name="Weist P."/>
        </authorList>
    </citation>
    <scope>NUCLEOTIDE SEQUENCE</scope>
</reference>
<keyword evidence="4" id="KW-1185">Reference proteome</keyword>
<evidence type="ECO:0000256" key="2">
    <source>
        <dbReference type="SAM" id="MobiDB-lite"/>
    </source>
</evidence>